<reference evidence="2 3" key="1">
    <citation type="submission" date="2022-11" db="EMBL/GenBank/DDBJ databases">
        <title>Anaerobic phenanthrene biodegradation by a DNRA strain PheN6.</title>
        <authorList>
            <person name="Zhang Z."/>
        </authorList>
    </citation>
    <scope>NUCLEOTIDE SEQUENCE [LARGE SCALE GENOMIC DNA]</scope>
    <source>
        <strain evidence="2 3">PheN6</strain>
    </source>
</reference>
<keyword evidence="2" id="KW-0413">Isomerase</keyword>
<dbReference type="GO" id="GO:0016853">
    <property type="term" value="F:isomerase activity"/>
    <property type="evidence" value="ECO:0007669"/>
    <property type="project" value="UniProtKB-KW"/>
</dbReference>
<dbReference type="RefSeq" id="WP_272462178.1">
    <property type="nucleotide sequence ID" value="NZ_JAPFQL010000038.1"/>
</dbReference>
<dbReference type="Pfam" id="PF11716">
    <property type="entry name" value="MDMPI_N"/>
    <property type="match status" value="1"/>
</dbReference>
<comment type="caution">
    <text evidence="2">The sequence shown here is derived from an EMBL/GenBank/DDBJ whole genome shotgun (WGS) entry which is preliminary data.</text>
</comment>
<dbReference type="Proteomes" id="UP001150259">
    <property type="component" value="Unassembled WGS sequence"/>
</dbReference>
<dbReference type="InterPro" id="IPR024344">
    <property type="entry name" value="MDMPI_metal-binding"/>
</dbReference>
<evidence type="ECO:0000259" key="1">
    <source>
        <dbReference type="Pfam" id="PF11716"/>
    </source>
</evidence>
<gene>
    <name evidence="2" type="ORF">OO014_10055</name>
</gene>
<sequence length="290" mass="31387">MPLHPAAPDDQGGLLDAFEQVVQAIVDLGWACREDDFEKPTECPGWTVKDHIVKVVATEKAFAALPREPHGPPNPAAVRNEFNRIVDLEVAARRHWTGRSVVSELADFHQHRMSQLRALDVDLDTEIAGFFGDRTTFGDQLRAQITETWVHEQDVRTALDRPGDLDSPAAAVFTAMVLDALPVLAVRDAAIEPGHAVVLDVTGPVLARGGARVVEGADGQPVGERLFSGQDPEGGEQLDVTTIQLTTEALTRRAAARRSTDEIRFSVLGDDAAGRRLLDALEQLAPLPPG</sequence>
<keyword evidence="3" id="KW-1185">Reference proteome</keyword>
<dbReference type="EMBL" id="JAPFQL010000038">
    <property type="protein sequence ID" value="MDC5697601.1"/>
    <property type="molecule type" value="Genomic_DNA"/>
</dbReference>
<evidence type="ECO:0000313" key="3">
    <source>
        <dbReference type="Proteomes" id="UP001150259"/>
    </source>
</evidence>
<dbReference type="NCBIfam" id="TIGR03083">
    <property type="entry name" value="maleylpyruvate isomerase family mycothiol-dependent enzyme"/>
    <property type="match status" value="1"/>
</dbReference>
<dbReference type="Gene3D" id="1.20.120.450">
    <property type="entry name" value="dinb family like domain"/>
    <property type="match status" value="1"/>
</dbReference>
<dbReference type="InterPro" id="IPR017517">
    <property type="entry name" value="Maleyloyr_isom"/>
</dbReference>
<protein>
    <submittedName>
        <fullName evidence="2">Maleylpyruvate isomerase family mycothiol-dependent enzyme</fullName>
    </submittedName>
</protein>
<proteinExistence type="predicted"/>
<feature type="domain" description="Mycothiol-dependent maleylpyruvate isomerase metal-binding" evidence="1">
    <location>
        <begin position="20"/>
        <end position="156"/>
    </location>
</feature>
<dbReference type="InterPro" id="IPR034660">
    <property type="entry name" value="DinB/YfiT-like"/>
</dbReference>
<organism evidence="2 3">
    <name type="scientific">Intrasporangium calvum</name>
    <dbReference type="NCBI Taxonomy" id="53358"/>
    <lineage>
        <taxon>Bacteria</taxon>
        <taxon>Bacillati</taxon>
        <taxon>Actinomycetota</taxon>
        <taxon>Actinomycetes</taxon>
        <taxon>Micrococcales</taxon>
        <taxon>Intrasporangiaceae</taxon>
        <taxon>Intrasporangium</taxon>
    </lineage>
</organism>
<evidence type="ECO:0000313" key="2">
    <source>
        <dbReference type="EMBL" id="MDC5697601.1"/>
    </source>
</evidence>
<dbReference type="SUPFAM" id="SSF109854">
    <property type="entry name" value="DinB/YfiT-like putative metalloenzymes"/>
    <property type="match status" value="1"/>
</dbReference>
<name>A0ABT5GI25_9MICO</name>
<accession>A0ABT5GI25</accession>